<evidence type="ECO:0000256" key="2">
    <source>
        <dbReference type="ARBA" id="ARBA00008848"/>
    </source>
</evidence>
<dbReference type="GO" id="GO:0005737">
    <property type="term" value="C:cytoplasm"/>
    <property type="evidence" value="ECO:0007669"/>
    <property type="project" value="UniProtKB-SubCell"/>
</dbReference>
<dbReference type="PANTHER" id="PTHR15139:SF0">
    <property type="entry name" value="TUBULIN-SPECIFIC CHAPERONE C"/>
    <property type="match status" value="1"/>
</dbReference>
<evidence type="ECO:0000256" key="4">
    <source>
        <dbReference type="ARBA" id="ARBA00022990"/>
    </source>
</evidence>
<name>A0A1C7MII9_GRIFR</name>
<dbReference type="Proteomes" id="UP000092993">
    <property type="component" value="Unassembled WGS sequence"/>
</dbReference>
<feature type="region of interest" description="Disordered" evidence="6">
    <location>
        <begin position="95"/>
        <end position="137"/>
    </location>
</feature>
<evidence type="ECO:0000256" key="3">
    <source>
        <dbReference type="ARBA" id="ARBA00022490"/>
    </source>
</evidence>
<dbReference type="OrthoDB" id="194775at2759"/>
<dbReference type="InterPro" id="IPR031925">
    <property type="entry name" value="TBCC_N"/>
</dbReference>
<dbReference type="GO" id="GO:0015631">
    <property type="term" value="F:tubulin binding"/>
    <property type="evidence" value="ECO:0007669"/>
    <property type="project" value="InterPro"/>
</dbReference>
<dbReference type="InterPro" id="IPR012945">
    <property type="entry name" value="Tubulin-bd_cofactor_C_dom"/>
</dbReference>
<evidence type="ECO:0000313" key="8">
    <source>
        <dbReference type="EMBL" id="OBZ76662.1"/>
    </source>
</evidence>
<evidence type="ECO:0000259" key="7">
    <source>
        <dbReference type="PROSITE" id="PS51329"/>
    </source>
</evidence>
<comment type="subcellular location">
    <subcellularLocation>
        <location evidence="1">Cytoplasm</location>
    </subcellularLocation>
</comment>
<dbReference type="Gene3D" id="2.160.20.70">
    <property type="match status" value="1"/>
</dbReference>
<dbReference type="InterPro" id="IPR027684">
    <property type="entry name" value="TBCC"/>
</dbReference>
<dbReference type="Gene3D" id="1.20.58.1250">
    <property type="entry name" value="Tubulin Binding Cofactor C, N-terminal domain"/>
    <property type="match status" value="1"/>
</dbReference>
<evidence type="ECO:0000256" key="1">
    <source>
        <dbReference type="ARBA" id="ARBA00004496"/>
    </source>
</evidence>
<dbReference type="EMBL" id="LUGG01000003">
    <property type="protein sequence ID" value="OBZ76662.1"/>
    <property type="molecule type" value="Genomic_DNA"/>
</dbReference>
<dbReference type="InterPro" id="IPR017901">
    <property type="entry name" value="C-CAP_CF_C-like"/>
</dbReference>
<reference evidence="8 9" key="1">
    <citation type="submission" date="2016-03" db="EMBL/GenBank/DDBJ databases">
        <title>Whole genome sequencing of Grifola frondosa 9006-11.</title>
        <authorList>
            <person name="Min B."/>
            <person name="Park H."/>
            <person name="Kim J.-G."/>
            <person name="Cho H."/>
            <person name="Oh Y.-L."/>
            <person name="Kong W.-S."/>
            <person name="Choi I.-G."/>
        </authorList>
    </citation>
    <scope>NUCLEOTIDE SEQUENCE [LARGE SCALE GENOMIC DNA]</scope>
    <source>
        <strain evidence="8 9">9006-11</strain>
    </source>
</reference>
<dbReference type="AlphaFoldDB" id="A0A1C7MII9"/>
<dbReference type="GO" id="GO:0007023">
    <property type="term" value="P:post-chaperonin tubulin folding pathway"/>
    <property type="evidence" value="ECO:0007669"/>
    <property type="project" value="InterPro"/>
</dbReference>
<dbReference type="GO" id="GO:0007021">
    <property type="term" value="P:tubulin complex assembly"/>
    <property type="evidence" value="ECO:0007669"/>
    <property type="project" value="TreeGrafter"/>
</dbReference>
<accession>A0A1C7MII9</accession>
<dbReference type="InterPro" id="IPR038397">
    <property type="entry name" value="TBCC_N_sf"/>
</dbReference>
<keyword evidence="9" id="KW-1185">Reference proteome</keyword>
<dbReference type="InterPro" id="IPR016098">
    <property type="entry name" value="CAP/MinC_C"/>
</dbReference>
<protein>
    <submittedName>
        <fullName evidence="8">Tubulin-specific chaperone C</fullName>
    </submittedName>
</protein>
<organism evidence="8 9">
    <name type="scientific">Grifola frondosa</name>
    <name type="common">Maitake</name>
    <name type="synonym">Polyporus frondosus</name>
    <dbReference type="NCBI Taxonomy" id="5627"/>
    <lineage>
        <taxon>Eukaryota</taxon>
        <taxon>Fungi</taxon>
        <taxon>Dikarya</taxon>
        <taxon>Basidiomycota</taxon>
        <taxon>Agaricomycotina</taxon>
        <taxon>Agaricomycetes</taxon>
        <taxon>Polyporales</taxon>
        <taxon>Grifolaceae</taxon>
        <taxon>Grifola</taxon>
    </lineage>
</organism>
<feature type="compositionally biased region" description="Low complexity" evidence="6">
    <location>
        <begin position="122"/>
        <end position="137"/>
    </location>
</feature>
<sequence length="722" mass="79701">MSSTNQALIQEFNTHFQTVRSELTGRLDNLSAGVASSDALKQLSVEVAKLRKELTDGTTFLPSFDQRQCELRLKEIETSLETARASTAPKSKFAFKRKANKLNPSTPPAPEKNTPAMSTAITTSSSQSNTPSSSNSITLSGHSHSYLSMSSLPRLLSSSSDLTIADLDYCIVNLLPPDIIEGDDTTSPRKFAITALHVRNLTNTILMLPKIEGSALLHDMKRCIIALGCHQYRMHASSEVDVYLSISSNPIIEHCFDIRFGDYPTIFQSPCQSRPLSTSKFLSVQDFSHIRPTPSPNWSPLTANQSISDANWPKAPTLIFDHRLLYSRTTFNRSDCVPPSNSPITFHGLRPFLLHYDKMSGFEDCCACCFALCCIGGVETMNTWCLFTSCGSGGNGGCCGSCCKRRFDDDSFEQEEAVRFQQGVTIRNPFYQIRTTRWLPNPPRDHRCLRPGADHRERHQTVIILRSCSALKVCTVMTYLASARLLPVSLKSSGLCFGKTRVMFTTCSLRAWLRNSHSTAHRPVAASSRSTRTNSTQSHLSLRVCSSARKMTSRAAAQSFPDPDRPDLFYHLFHAPTPISSSLPVFALSFLPTPPASVMSCSVIGWLPASAAGDQGEAGLNDFVETSALRDEVDDIQANGAIQTQQGWMHIHDSRNLPALGRIGDPMNILASVRVEDGKILAETYQPMPAYRLCTTDGVLQLTEGLAQRLRELLEARVREED</sequence>
<comment type="subunit">
    <text evidence="5">Supercomplex made of cofactors A to E. Cofactors A and D function by capturing and stabilizing tubulin in a quasi-native conformation. Cofactor E binds to the cofactor D-tubulin complex; interaction with cofactor C then causes the release of tubulin polypeptides that are committed to the native state.</text>
</comment>
<comment type="similarity">
    <text evidence="2">Belongs to the TBCC family.</text>
</comment>
<comment type="caution">
    <text evidence="8">The sequence shown here is derived from an EMBL/GenBank/DDBJ whole genome shotgun (WGS) entry which is preliminary data.</text>
</comment>
<dbReference type="STRING" id="5627.A0A1C7MII9"/>
<dbReference type="Pfam" id="PF07986">
    <property type="entry name" value="TBCC"/>
    <property type="match status" value="1"/>
</dbReference>
<proteinExistence type="inferred from homology"/>
<gene>
    <name evidence="8" type="primary">Tbcc</name>
    <name evidence="8" type="ORF">A0H81_03301</name>
</gene>
<feature type="domain" description="C-CAP/cofactor C-like" evidence="7">
    <location>
        <begin position="107"/>
        <end position="289"/>
    </location>
</feature>
<dbReference type="Pfam" id="PF16752">
    <property type="entry name" value="TBCC_N"/>
    <property type="match status" value="1"/>
</dbReference>
<evidence type="ECO:0000256" key="6">
    <source>
        <dbReference type="SAM" id="MobiDB-lite"/>
    </source>
</evidence>
<dbReference type="PROSITE" id="PS51329">
    <property type="entry name" value="C_CAP_COFACTOR_C"/>
    <property type="match status" value="1"/>
</dbReference>
<evidence type="ECO:0000313" key="9">
    <source>
        <dbReference type="Proteomes" id="UP000092993"/>
    </source>
</evidence>
<keyword evidence="3" id="KW-0963">Cytoplasm</keyword>
<keyword evidence="4" id="KW-0007">Acetylation</keyword>
<evidence type="ECO:0000256" key="5">
    <source>
        <dbReference type="ARBA" id="ARBA00026055"/>
    </source>
</evidence>
<dbReference type="PANTHER" id="PTHR15139">
    <property type="entry name" value="TUBULIN FOLDING COFACTOR C"/>
    <property type="match status" value="1"/>
</dbReference>